<reference evidence="2 3" key="1">
    <citation type="submission" date="2014-12" db="EMBL/GenBank/DDBJ databases">
        <title>Genome sequencing of Chryseobacterium taiwanense TPW19.</title>
        <authorList>
            <person name="Tan P.W."/>
            <person name="Chan K.-G."/>
        </authorList>
    </citation>
    <scope>NUCLEOTIDE SEQUENCE [LARGE SCALE GENOMIC DNA]</scope>
    <source>
        <strain evidence="2 3">TPW19</strain>
    </source>
</reference>
<proteinExistence type="predicted"/>
<gene>
    <name evidence="2" type="ORF">RM51_15095</name>
</gene>
<keyword evidence="1" id="KW-0472">Membrane</keyword>
<protein>
    <submittedName>
        <fullName evidence="2">Uncharacterized protein</fullName>
    </submittedName>
</protein>
<keyword evidence="3" id="KW-1185">Reference proteome</keyword>
<feature type="transmembrane region" description="Helical" evidence="1">
    <location>
        <begin position="544"/>
        <end position="566"/>
    </location>
</feature>
<evidence type="ECO:0000256" key="1">
    <source>
        <dbReference type="SAM" id="Phobius"/>
    </source>
</evidence>
<keyword evidence="1" id="KW-1133">Transmembrane helix</keyword>
<comment type="caution">
    <text evidence="2">The sequence shown here is derived from an EMBL/GenBank/DDBJ whole genome shotgun (WGS) entry which is preliminary data.</text>
</comment>
<keyword evidence="1" id="KW-0812">Transmembrane</keyword>
<dbReference type="EMBL" id="JWTA01000015">
    <property type="protein sequence ID" value="KIC61723.1"/>
    <property type="molecule type" value="Genomic_DNA"/>
</dbReference>
<accession>A0A0B4E539</accession>
<sequence length="653" mass="76675">MIAPILDDLNGLFVENAGWYHPFFDNIDDPNTLKESELKSFLSDKLNKVSDDLCKSIIVGEYVYSDVQVTLIEIMSCCNRIYENILFFENIQLHTFTEKFVKIIKDINSAYLKFSKQIVIHISNPNTEIVFTTSKDFSEDSIFSSTFDDEVIQRCLNVFQLIGLANYDHFFDESISYFKSLLNFENRLNATKTPSKYFGIMHDKIVFLKYKWSVRQITTAKYLKTTNHQKGYIIDDELIFIHQQPQFINDISKLKEWKEYLDCHYEFIDNSNFYNSKINHIVINDDSLSLFDTHLLIKYFKDVKPNYQNLKETVEKFASRETEFTDNKYLFFKDLNYALNNQFSMLIEQSDINDDEVKQLKNKIDSLQNRIGYDNFFVDFKFLKYCIKKLNEFILNREALEVKAEILSKINEIRNLFISCERKIEWSESHHNLLYQLPYHESLVDYNADDIDKVYYASSFLLPLSVEQINKEFFDIKIEFQNKFNHFEILSSLDKEFGVIKEIRSKAEESDKKSIETLTIFTAIISFIVGTVSGFSFIDSFVKALIFILIFSISLLTFVLLIFISTKGIDKILNQKKVIISSYLGALGILLLLFTYKNMFDDKFELEKSRALKEIGNKKYIDSLNKIQDVKINKIENRFKVTNSNVPPTKKGN</sequence>
<feature type="transmembrane region" description="Helical" evidence="1">
    <location>
        <begin position="518"/>
        <end position="538"/>
    </location>
</feature>
<dbReference type="AlphaFoldDB" id="A0A0B4E539"/>
<dbReference type="OrthoDB" id="891298at2"/>
<dbReference type="Proteomes" id="UP000031167">
    <property type="component" value="Unassembled WGS sequence"/>
</dbReference>
<evidence type="ECO:0000313" key="3">
    <source>
        <dbReference type="Proteomes" id="UP000031167"/>
    </source>
</evidence>
<feature type="transmembrane region" description="Helical" evidence="1">
    <location>
        <begin position="578"/>
        <end position="596"/>
    </location>
</feature>
<name>A0A0B4E539_9FLAO</name>
<dbReference type="RefSeq" id="WP_039371402.1">
    <property type="nucleotide sequence ID" value="NZ_JWTA01000015.1"/>
</dbReference>
<evidence type="ECO:0000313" key="2">
    <source>
        <dbReference type="EMBL" id="KIC61723.1"/>
    </source>
</evidence>
<dbReference type="STRING" id="363331.RM51_15095"/>
<organism evidence="2 3">
    <name type="scientific">Chryseobacterium taiwanense</name>
    <dbReference type="NCBI Taxonomy" id="363331"/>
    <lineage>
        <taxon>Bacteria</taxon>
        <taxon>Pseudomonadati</taxon>
        <taxon>Bacteroidota</taxon>
        <taxon>Flavobacteriia</taxon>
        <taxon>Flavobacteriales</taxon>
        <taxon>Weeksellaceae</taxon>
        <taxon>Chryseobacterium group</taxon>
        <taxon>Chryseobacterium</taxon>
    </lineage>
</organism>